<evidence type="ECO:0000313" key="13">
    <source>
        <dbReference type="Ensembl" id="ENSCRFP00000006448.1"/>
    </source>
</evidence>
<evidence type="ECO:0000313" key="14">
    <source>
        <dbReference type="Proteomes" id="UP000694396"/>
    </source>
</evidence>
<organism evidence="13 14">
    <name type="scientific">Cyanoderma ruficeps</name>
    <name type="common">rufous-capped babbler</name>
    <dbReference type="NCBI Taxonomy" id="181631"/>
    <lineage>
        <taxon>Eukaryota</taxon>
        <taxon>Metazoa</taxon>
        <taxon>Chordata</taxon>
        <taxon>Craniata</taxon>
        <taxon>Vertebrata</taxon>
        <taxon>Euteleostomi</taxon>
        <taxon>Archelosauria</taxon>
        <taxon>Archosauria</taxon>
        <taxon>Dinosauria</taxon>
        <taxon>Saurischia</taxon>
        <taxon>Theropoda</taxon>
        <taxon>Coelurosauria</taxon>
        <taxon>Aves</taxon>
        <taxon>Neognathae</taxon>
        <taxon>Neoaves</taxon>
        <taxon>Telluraves</taxon>
        <taxon>Australaves</taxon>
        <taxon>Passeriformes</taxon>
        <taxon>Sylvioidea</taxon>
        <taxon>Timaliidae</taxon>
        <taxon>Cyanoderma</taxon>
    </lineage>
</organism>
<sequence length="387" mass="42031">MQRPLSPSKNQTSPSSSLPPNGTRRIPILCSSFPSPHPVKGCETPGVLTSQTHLHAGLVGADSSWPPHEVSELWREPRECPEVPGQGSCRWSDQEVAACPQHLQTHPCASSPPGFQDVHVQVLLSFGLLVAFLSRYGPGSAAISILITAFAIQWAVLIQGFFNFFLNGKIYVGAQSADYCTAAVLISIGAVLGRANPVQMLLLALLEVTLCTLNEYILLSLMGVSDSGRSLTVHTFGAYFGLMVSRVLYQPHKDKRKREERQDMGHQTDVFAVIGTIYLWIFWPSFTSASTVHHNANNWAVLNTYFSLVASTAPEHTQGKKGGLQFPNHVLLHQVQIQDATLAGMAVMAGEMLVAPFGALIAGFLVGLICPLGFRFLTAPSWDHHSP</sequence>
<keyword evidence="5 11" id="KW-0812">Transmembrane</keyword>
<comment type="similarity">
    <text evidence="2">Belongs to the ammonium transporter (TC 2.A.49) family. Rh subfamily.</text>
</comment>
<feature type="domain" description="Ammonium transporter AmtB-like" evidence="12">
    <location>
        <begin position="115"/>
        <end position="378"/>
    </location>
</feature>
<feature type="transmembrane region" description="Helical" evidence="11">
    <location>
        <begin position="172"/>
        <end position="193"/>
    </location>
</feature>
<dbReference type="GO" id="GO:0008519">
    <property type="term" value="F:ammonium channel activity"/>
    <property type="evidence" value="ECO:0007669"/>
    <property type="project" value="InterPro"/>
</dbReference>
<feature type="compositionally biased region" description="Low complexity" evidence="10">
    <location>
        <begin position="1"/>
        <end position="19"/>
    </location>
</feature>
<dbReference type="InterPro" id="IPR029020">
    <property type="entry name" value="Ammonium/urea_transptr"/>
</dbReference>
<protein>
    <submittedName>
        <fullName evidence="13">Rh family B glycoprotein (gene/pseudogene)</fullName>
    </submittedName>
</protein>
<feature type="region of interest" description="Disordered" evidence="10">
    <location>
        <begin position="1"/>
        <end position="23"/>
    </location>
</feature>
<accession>A0A8C3QI00</accession>
<keyword evidence="6 11" id="KW-1133">Transmembrane helix</keyword>
<dbReference type="Gene3D" id="1.10.3430.10">
    <property type="entry name" value="Ammonium transporter AmtB like domains"/>
    <property type="match status" value="1"/>
</dbReference>
<keyword evidence="4" id="KW-1003">Cell membrane</keyword>
<keyword evidence="7 11" id="KW-0472">Membrane</keyword>
<evidence type="ECO:0000256" key="10">
    <source>
        <dbReference type="SAM" id="MobiDB-lite"/>
    </source>
</evidence>
<dbReference type="PRINTS" id="PR00342">
    <property type="entry name" value="RHESUSRHD"/>
</dbReference>
<evidence type="ECO:0000256" key="4">
    <source>
        <dbReference type="ARBA" id="ARBA00022475"/>
    </source>
</evidence>
<feature type="transmembrane region" description="Helical" evidence="11">
    <location>
        <begin position="143"/>
        <end position="166"/>
    </location>
</feature>
<keyword evidence="8" id="KW-0924">Ammonia transport</keyword>
<evidence type="ECO:0000256" key="11">
    <source>
        <dbReference type="SAM" id="Phobius"/>
    </source>
</evidence>
<evidence type="ECO:0000256" key="9">
    <source>
        <dbReference type="ARBA" id="ARBA00023180"/>
    </source>
</evidence>
<feature type="transmembrane region" description="Helical" evidence="11">
    <location>
        <begin position="270"/>
        <end position="286"/>
    </location>
</feature>
<dbReference type="InterPro" id="IPR024041">
    <property type="entry name" value="NH4_transpt_AmtB-like_dom"/>
</dbReference>
<dbReference type="AlphaFoldDB" id="A0A8C3QI00"/>
<dbReference type="Pfam" id="PF00909">
    <property type="entry name" value="Ammonium_transp"/>
    <property type="match status" value="1"/>
</dbReference>
<proteinExistence type="inferred from homology"/>
<feature type="transmembrane region" description="Helical" evidence="11">
    <location>
        <begin position="231"/>
        <end position="249"/>
    </location>
</feature>
<dbReference type="PANTHER" id="PTHR11730:SF42">
    <property type="entry name" value="AMMONIUM TRANSPORTER RH TYPE B"/>
    <property type="match status" value="1"/>
</dbReference>
<comment type="subcellular location">
    <subcellularLocation>
        <location evidence="1">Cell membrane</location>
        <topology evidence="1">Multi-pass membrane protein</topology>
    </subcellularLocation>
</comment>
<dbReference type="GO" id="GO:0097272">
    <property type="term" value="P:ammonium homeostasis"/>
    <property type="evidence" value="ECO:0007669"/>
    <property type="project" value="TreeGrafter"/>
</dbReference>
<evidence type="ECO:0000256" key="1">
    <source>
        <dbReference type="ARBA" id="ARBA00004651"/>
    </source>
</evidence>
<dbReference type="Proteomes" id="UP000694396">
    <property type="component" value="Unplaced"/>
</dbReference>
<keyword evidence="3" id="KW-0813">Transport</keyword>
<evidence type="ECO:0000256" key="7">
    <source>
        <dbReference type="ARBA" id="ARBA00023136"/>
    </source>
</evidence>
<dbReference type="InterPro" id="IPR002229">
    <property type="entry name" value="RhesusRHD"/>
</dbReference>
<reference evidence="13" key="2">
    <citation type="submission" date="2025-09" db="UniProtKB">
        <authorList>
            <consortium name="Ensembl"/>
        </authorList>
    </citation>
    <scope>IDENTIFICATION</scope>
</reference>
<name>A0A8C3QI00_9PASS</name>
<dbReference type="GO" id="GO:0005886">
    <property type="term" value="C:plasma membrane"/>
    <property type="evidence" value="ECO:0007669"/>
    <property type="project" value="UniProtKB-SubCell"/>
</dbReference>
<evidence type="ECO:0000259" key="12">
    <source>
        <dbReference type="Pfam" id="PF00909"/>
    </source>
</evidence>
<keyword evidence="9" id="KW-0325">Glycoprotein</keyword>
<dbReference type="SUPFAM" id="SSF111352">
    <property type="entry name" value="Ammonium transporter"/>
    <property type="match status" value="1"/>
</dbReference>
<reference evidence="13" key="1">
    <citation type="submission" date="2025-08" db="UniProtKB">
        <authorList>
            <consortium name="Ensembl"/>
        </authorList>
    </citation>
    <scope>IDENTIFICATION</scope>
</reference>
<feature type="transmembrane region" description="Helical" evidence="11">
    <location>
        <begin position="353"/>
        <end position="377"/>
    </location>
</feature>
<evidence type="ECO:0000256" key="8">
    <source>
        <dbReference type="ARBA" id="ARBA00023177"/>
    </source>
</evidence>
<dbReference type="PANTHER" id="PTHR11730">
    <property type="entry name" value="AMMONIUM TRANSPORTER"/>
    <property type="match status" value="1"/>
</dbReference>
<keyword evidence="14" id="KW-1185">Reference proteome</keyword>
<evidence type="ECO:0000256" key="5">
    <source>
        <dbReference type="ARBA" id="ARBA00022692"/>
    </source>
</evidence>
<evidence type="ECO:0000256" key="6">
    <source>
        <dbReference type="ARBA" id="ARBA00022989"/>
    </source>
</evidence>
<evidence type="ECO:0000256" key="3">
    <source>
        <dbReference type="ARBA" id="ARBA00022448"/>
    </source>
</evidence>
<feature type="transmembrane region" description="Helical" evidence="11">
    <location>
        <begin position="200"/>
        <end position="219"/>
    </location>
</feature>
<evidence type="ECO:0000256" key="2">
    <source>
        <dbReference type="ARBA" id="ARBA00011036"/>
    </source>
</evidence>
<dbReference type="Ensembl" id="ENSCRFT00000006683.1">
    <property type="protein sequence ID" value="ENSCRFP00000006448.1"/>
    <property type="gene ID" value="ENSCRFG00000005144.1"/>
</dbReference>